<reference evidence="1 2" key="1">
    <citation type="journal article" date="2015" name="Genome Announc.">
        <title>Genomic Analysis of Broad-Host-Range Enterobacteriophage Av-05.</title>
        <authorList>
            <person name="Amarillas L."/>
            <person name="Lopez-Cuevas O."/>
            <person name="Leon-Felix J."/>
            <person name="Castro-Del Campo N."/>
            <person name="Gerba C.P."/>
            <person name="Chaidez C."/>
        </authorList>
    </citation>
    <scope>NUCLEOTIDE SEQUENCE [LARGE SCALE GENOMIC DNA]</scope>
</reference>
<gene>
    <name evidence="1" type="ORF">Av05_002</name>
</gene>
<accession>A0A076G6E4</accession>
<keyword evidence="2" id="KW-1185">Reference proteome</keyword>
<name>A0A076G6E4_9CAUD</name>
<dbReference type="Proteomes" id="UP000028961">
    <property type="component" value="Segment"/>
</dbReference>
<evidence type="ECO:0000313" key="1">
    <source>
        <dbReference type="EMBL" id="AII27545.1"/>
    </source>
</evidence>
<evidence type="ECO:0000313" key="2">
    <source>
        <dbReference type="Proteomes" id="UP000028961"/>
    </source>
</evidence>
<dbReference type="OrthoDB" id="24095at10239"/>
<organism evidence="1 2">
    <name type="scientific">Escherichia phage Av-05</name>
    <dbReference type="NCBI Taxonomy" id="1527519"/>
    <lineage>
        <taxon>Viruses</taxon>
        <taxon>Duplodnaviria</taxon>
        <taxon>Heunggongvirae</taxon>
        <taxon>Uroviricota</taxon>
        <taxon>Caudoviricetes</taxon>
        <taxon>Vequintavirinae</taxon>
        <taxon>Avunavirus</taxon>
        <taxon>Avunavirus Av05</taxon>
    </lineage>
</organism>
<evidence type="ECO:0008006" key="3">
    <source>
        <dbReference type="Google" id="ProtNLM"/>
    </source>
</evidence>
<sequence length="97" mass="10881">MKKYVIMVPFLLFMLTGCTSPPERVVPVAKEVVISDLLARPPAEAMIPPKEPEKLPRGLSNADAIEVIKKNNINAAEDRMKLRTLQQYVKTIFSSDK</sequence>
<dbReference type="EMBL" id="KM190144">
    <property type="protein sequence ID" value="AII27545.1"/>
    <property type="molecule type" value="Genomic_DNA"/>
</dbReference>
<dbReference type="KEGG" id="vg:22475343"/>
<protein>
    <recommendedName>
        <fullName evidence="3">O-spanin</fullName>
    </recommendedName>
</protein>
<dbReference type="PROSITE" id="PS51257">
    <property type="entry name" value="PROKAR_LIPOPROTEIN"/>
    <property type="match status" value="1"/>
</dbReference>
<dbReference type="RefSeq" id="YP_009111076.1">
    <property type="nucleotide sequence ID" value="NC_025830.1"/>
</dbReference>
<proteinExistence type="predicted"/>
<dbReference type="GeneID" id="22475343"/>